<dbReference type="SMART" id="SM00267">
    <property type="entry name" value="GGDEF"/>
    <property type="match status" value="1"/>
</dbReference>
<protein>
    <recommendedName>
        <fullName evidence="1">diguanylate cyclase</fullName>
        <ecNumber evidence="1">2.7.7.65</ecNumber>
    </recommendedName>
</protein>
<evidence type="ECO:0000259" key="4">
    <source>
        <dbReference type="PROSITE" id="PS50887"/>
    </source>
</evidence>
<dbReference type="Gene3D" id="3.30.70.270">
    <property type="match status" value="1"/>
</dbReference>
<sequence>MNDVNAVAGQLTKLRERLEQKELELGLLAEQSDAERTLAISFINRLTQACRGHDRELDNKLARLRQRFEDQVPLGQLAEEIQAIERLLQHHAVALEESLRVTRDTLKEGGRHLTGTKDIPDKIRKEVREFLNQDQPYAIAEHQRQVARLLELYQQSMRALLLRPINGKAVAVEPPQPACDEQLRQRLCDELQRLITELDFTGKTGDDLAEIRHQLLTGVDFSQLPELCLRLVELIIDGARQERRESHLFLSSLNDSLNAVHLRITESLDQGRDLHEQHHRHGNEIHARLDDISLQLDSQSNLQQLKQSIRVNLQHLQALLLERNELMQREAHLIESLGAMENKLNLMREETSEYKKRMAQQKHKLLLDSLTQVFNRAAFDERVELEYKRWLRYQTPLCLAIVDIDHFKSINDRFGHLAGDKALKVIARAMSRTLRETDFIARYGGEEFVVLLPGADADNMLAPLDKLRSVVKGIPFRFKDDKVEITISIGTSLFREGDTPTEVFERADRALYDAKNGGRDRIIVV</sequence>
<dbReference type="Pfam" id="PF20975">
    <property type="entry name" value="DGCcoil"/>
    <property type="match status" value="1"/>
</dbReference>
<reference evidence="6" key="1">
    <citation type="journal article" date="2019" name="Int. J. Syst. Evol. Microbiol.">
        <title>The Global Catalogue of Microorganisms (GCM) 10K type strain sequencing project: providing services to taxonomists for standard genome sequencing and annotation.</title>
        <authorList>
            <consortium name="The Broad Institute Genomics Platform"/>
            <consortium name="The Broad Institute Genome Sequencing Center for Infectious Disease"/>
            <person name="Wu L."/>
            <person name="Ma J."/>
        </authorList>
    </citation>
    <scope>NUCLEOTIDE SEQUENCE [LARGE SCALE GENOMIC DNA]</scope>
    <source>
        <strain evidence="6">CCUG 54939</strain>
    </source>
</reference>
<evidence type="ECO:0000256" key="1">
    <source>
        <dbReference type="ARBA" id="ARBA00012528"/>
    </source>
</evidence>
<gene>
    <name evidence="5" type="ORF">ACFOSS_15620</name>
</gene>
<dbReference type="InterPro" id="IPR029787">
    <property type="entry name" value="Nucleotide_cyclase"/>
</dbReference>
<dbReference type="InterPro" id="IPR048516">
    <property type="entry name" value="DGCcoil"/>
</dbReference>
<feature type="domain" description="GGDEF" evidence="4">
    <location>
        <begin position="395"/>
        <end position="525"/>
    </location>
</feature>
<dbReference type="InterPro" id="IPR043128">
    <property type="entry name" value="Rev_trsase/Diguanyl_cyclase"/>
</dbReference>
<dbReference type="NCBIfam" id="TIGR00254">
    <property type="entry name" value="GGDEF"/>
    <property type="match status" value="1"/>
</dbReference>
<dbReference type="EC" id="2.7.7.65" evidence="1"/>
<comment type="catalytic activity">
    <reaction evidence="2">
        <text>2 GTP = 3',3'-c-di-GMP + 2 diphosphate</text>
        <dbReference type="Rhea" id="RHEA:24898"/>
        <dbReference type="ChEBI" id="CHEBI:33019"/>
        <dbReference type="ChEBI" id="CHEBI:37565"/>
        <dbReference type="ChEBI" id="CHEBI:58805"/>
        <dbReference type="EC" id="2.7.7.65"/>
    </reaction>
</comment>
<dbReference type="Pfam" id="PF00990">
    <property type="entry name" value="GGDEF"/>
    <property type="match status" value="1"/>
</dbReference>
<dbReference type="Proteomes" id="UP001595692">
    <property type="component" value="Unassembled WGS sequence"/>
</dbReference>
<dbReference type="CDD" id="cd01949">
    <property type="entry name" value="GGDEF"/>
    <property type="match status" value="1"/>
</dbReference>
<evidence type="ECO:0000256" key="3">
    <source>
        <dbReference type="SAM" id="Coils"/>
    </source>
</evidence>
<dbReference type="InterPro" id="IPR050469">
    <property type="entry name" value="Diguanylate_Cyclase"/>
</dbReference>
<evidence type="ECO:0000313" key="5">
    <source>
        <dbReference type="EMBL" id="MFC3914878.1"/>
    </source>
</evidence>
<dbReference type="PANTHER" id="PTHR45138">
    <property type="entry name" value="REGULATORY COMPONENTS OF SENSORY TRANSDUCTION SYSTEM"/>
    <property type="match status" value="1"/>
</dbReference>
<dbReference type="EMBL" id="JBHSAF010000015">
    <property type="protein sequence ID" value="MFC3914878.1"/>
    <property type="molecule type" value="Genomic_DNA"/>
</dbReference>
<organism evidence="5 6">
    <name type="scientific">Pseudaeromonas sharmana</name>
    <dbReference type="NCBI Taxonomy" id="328412"/>
    <lineage>
        <taxon>Bacteria</taxon>
        <taxon>Pseudomonadati</taxon>
        <taxon>Pseudomonadota</taxon>
        <taxon>Gammaproteobacteria</taxon>
        <taxon>Aeromonadales</taxon>
        <taxon>Aeromonadaceae</taxon>
        <taxon>Pseudaeromonas</taxon>
    </lineage>
</organism>
<dbReference type="PROSITE" id="PS50887">
    <property type="entry name" value="GGDEF"/>
    <property type="match status" value="1"/>
</dbReference>
<comment type="caution">
    <text evidence="5">The sequence shown here is derived from an EMBL/GenBank/DDBJ whole genome shotgun (WGS) entry which is preliminary data.</text>
</comment>
<name>A0ABV8CS73_9GAMM</name>
<dbReference type="InterPro" id="IPR000160">
    <property type="entry name" value="GGDEF_dom"/>
</dbReference>
<evidence type="ECO:0000256" key="2">
    <source>
        <dbReference type="ARBA" id="ARBA00034247"/>
    </source>
</evidence>
<keyword evidence="3" id="KW-0175">Coiled coil</keyword>
<dbReference type="PANTHER" id="PTHR45138:SF9">
    <property type="entry name" value="DIGUANYLATE CYCLASE DGCM-RELATED"/>
    <property type="match status" value="1"/>
</dbReference>
<proteinExistence type="predicted"/>
<evidence type="ECO:0000313" key="6">
    <source>
        <dbReference type="Proteomes" id="UP001595692"/>
    </source>
</evidence>
<dbReference type="RefSeq" id="WP_377154336.1">
    <property type="nucleotide sequence ID" value="NZ_JBHSAF010000015.1"/>
</dbReference>
<dbReference type="SUPFAM" id="SSF55073">
    <property type="entry name" value="Nucleotide cyclase"/>
    <property type="match status" value="1"/>
</dbReference>
<accession>A0ABV8CS73</accession>
<keyword evidence="6" id="KW-1185">Reference proteome</keyword>
<feature type="coiled-coil region" evidence="3">
    <location>
        <begin position="337"/>
        <end position="364"/>
    </location>
</feature>
<feature type="coiled-coil region" evidence="3">
    <location>
        <begin position="1"/>
        <end position="31"/>
    </location>
</feature>